<dbReference type="EMBL" id="PGGS01000067">
    <property type="protein sequence ID" value="PNH10104.1"/>
    <property type="molecule type" value="Genomic_DNA"/>
</dbReference>
<dbReference type="PANTHER" id="PTHR24353">
    <property type="entry name" value="CYCLIC NUCLEOTIDE-DEPENDENT PROTEIN KINASE"/>
    <property type="match status" value="1"/>
</dbReference>
<evidence type="ECO:0000256" key="5">
    <source>
        <dbReference type="ARBA" id="ARBA00022840"/>
    </source>
</evidence>
<feature type="region of interest" description="Disordered" evidence="7">
    <location>
        <begin position="101"/>
        <end position="123"/>
    </location>
</feature>
<keyword evidence="11" id="KW-1185">Reference proteome</keyword>
<dbReference type="GO" id="GO:0005524">
    <property type="term" value="F:ATP binding"/>
    <property type="evidence" value="ECO:0007669"/>
    <property type="project" value="UniProtKB-UniRule"/>
</dbReference>
<dbReference type="AlphaFoldDB" id="A0A2J8AC54"/>
<proteinExistence type="predicted"/>
<dbReference type="InterPro" id="IPR000961">
    <property type="entry name" value="AGC-kinase_C"/>
</dbReference>
<dbReference type="SUPFAM" id="SSF56112">
    <property type="entry name" value="Protein kinase-like (PK-like)"/>
    <property type="match status" value="1"/>
</dbReference>
<feature type="region of interest" description="Disordered" evidence="7">
    <location>
        <begin position="1"/>
        <end position="27"/>
    </location>
</feature>
<dbReference type="InterPro" id="IPR000719">
    <property type="entry name" value="Prot_kinase_dom"/>
</dbReference>
<accession>A0A2J8AC54</accession>
<keyword evidence="1" id="KW-0723">Serine/threonine-protein kinase</keyword>
<evidence type="ECO:0000259" key="8">
    <source>
        <dbReference type="PROSITE" id="PS50011"/>
    </source>
</evidence>
<dbReference type="PROSITE" id="PS00107">
    <property type="entry name" value="PROTEIN_KINASE_ATP"/>
    <property type="match status" value="1"/>
</dbReference>
<dbReference type="SMART" id="SM00220">
    <property type="entry name" value="S_TKc"/>
    <property type="match status" value="1"/>
</dbReference>
<evidence type="ECO:0000313" key="11">
    <source>
        <dbReference type="Proteomes" id="UP000236333"/>
    </source>
</evidence>
<keyword evidence="3 6" id="KW-0547">Nucleotide-binding</keyword>
<evidence type="ECO:0000256" key="4">
    <source>
        <dbReference type="ARBA" id="ARBA00022777"/>
    </source>
</evidence>
<evidence type="ECO:0000256" key="3">
    <source>
        <dbReference type="ARBA" id="ARBA00022741"/>
    </source>
</evidence>
<reference evidence="10 11" key="1">
    <citation type="journal article" date="2017" name="Mol. Biol. Evol.">
        <title>The 4-celled Tetrabaena socialis nuclear genome reveals the essential components for genetic control of cell number at the origin of multicellularity in the volvocine lineage.</title>
        <authorList>
            <person name="Featherston J."/>
            <person name="Arakaki Y."/>
            <person name="Hanschen E.R."/>
            <person name="Ferris P.J."/>
            <person name="Michod R.E."/>
            <person name="Olson B.J.S.C."/>
            <person name="Nozaki H."/>
            <person name="Durand P.M."/>
        </authorList>
    </citation>
    <scope>NUCLEOTIDE SEQUENCE [LARGE SCALE GENOMIC DNA]</scope>
    <source>
        <strain evidence="10 11">NIES-571</strain>
    </source>
</reference>
<dbReference type="PANTHER" id="PTHR24353:SF37">
    <property type="entry name" value="CAMP-DEPENDENT PROTEIN KINASE CATALYTIC SUBUNIT PRKX"/>
    <property type="match status" value="1"/>
</dbReference>
<evidence type="ECO:0000256" key="2">
    <source>
        <dbReference type="ARBA" id="ARBA00022679"/>
    </source>
</evidence>
<dbReference type="InterPro" id="IPR011009">
    <property type="entry name" value="Kinase-like_dom_sf"/>
</dbReference>
<protein>
    <submittedName>
        <fullName evidence="10">Protein kinase DC2</fullName>
    </submittedName>
</protein>
<dbReference type="InterPro" id="IPR017441">
    <property type="entry name" value="Protein_kinase_ATP_BS"/>
</dbReference>
<dbReference type="PROSITE" id="PS50011">
    <property type="entry name" value="PROTEIN_KINASE_DOM"/>
    <property type="match status" value="1"/>
</dbReference>
<evidence type="ECO:0000313" key="10">
    <source>
        <dbReference type="EMBL" id="PNH10104.1"/>
    </source>
</evidence>
<dbReference type="Gene3D" id="3.30.200.20">
    <property type="entry name" value="Phosphorylase Kinase, domain 1"/>
    <property type="match status" value="2"/>
</dbReference>
<keyword evidence="4 10" id="KW-0418">Kinase</keyword>
<keyword evidence="5 6" id="KW-0067">ATP-binding</keyword>
<feature type="domain" description="AGC-kinase C-terminal" evidence="9">
    <location>
        <begin position="283"/>
        <end position="343"/>
    </location>
</feature>
<evidence type="ECO:0000259" key="9">
    <source>
        <dbReference type="PROSITE" id="PS51285"/>
    </source>
</evidence>
<comment type="caution">
    <text evidence="10">The sequence shown here is derived from an EMBL/GenBank/DDBJ whole genome shotgun (WGS) entry which is preliminary data.</text>
</comment>
<dbReference type="OrthoDB" id="526158at2759"/>
<feature type="domain" description="Protein kinase" evidence="8">
    <location>
        <begin position="129"/>
        <end position="343"/>
    </location>
</feature>
<sequence>MESTCSTSSSSPTAKQPAKDAGKTGGWKHTVVTELRRKLQHAEVSDVAAKVQIIASAEGPLPVPKVRAPVRPLHRAEAATRAPPTGPWALASMAGIAASQRLDSTSSSASSATTPASPARTRPPCKSDYAWVRVIGAGSFGRVSLARHIQSGKLVAIKTLSKAAIIRENQVQHVVDERAMLARVSGYPFVINLLATFQGHNTEVDWWSLGCVLYEMLHGFPPFYTGNPHETYRRILQHDLAFPPHIGPWAKDLINRLLNPDPTKRLGCGVDGVQGIKDHDWFRNLEWGYIAAKAYMPPYVPPLKAPDDTSNFDLYDNLPPLEPATGLSQMQQDWFRSFSIPVA</sequence>
<dbReference type="SMART" id="SM00133">
    <property type="entry name" value="S_TK_X"/>
    <property type="match status" value="1"/>
</dbReference>
<feature type="compositionally biased region" description="Low complexity" evidence="7">
    <location>
        <begin position="1"/>
        <end position="13"/>
    </location>
</feature>
<organism evidence="10 11">
    <name type="scientific">Tetrabaena socialis</name>
    <dbReference type="NCBI Taxonomy" id="47790"/>
    <lineage>
        <taxon>Eukaryota</taxon>
        <taxon>Viridiplantae</taxon>
        <taxon>Chlorophyta</taxon>
        <taxon>core chlorophytes</taxon>
        <taxon>Chlorophyceae</taxon>
        <taxon>CS clade</taxon>
        <taxon>Chlamydomonadales</taxon>
        <taxon>Tetrabaenaceae</taxon>
        <taxon>Tetrabaena</taxon>
    </lineage>
</organism>
<dbReference type="GO" id="GO:0004691">
    <property type="term" value="F:cAMP-dependent protein kinase activity"/>
    <property type="evidence" value="ECO:0007669"/>
    <property type="project" value="TreeGrafter"/>
</dbReference>
<evidence type="ECO:0000256" key="7">
    <source>
        <dbReference type="SAM" id="MobiDB-lite"/>
    </source>
</evidence>
<dbReference type="GO" id="GO:0005952">
    <property type="term" value="C:cAMP-dependent protein kinase complex"/>
    <property type="evidence" value="ECO:0007669"/>
    <property type="project" value="TreeGrafter"/>
</dbReference>
<feature type="compositionally biased region" description="Low complexity" evidence="7">
    <location>
        <begin position="104"/>
        <end position="123"/>
    </location>
</feature>
<gene>
    <name evidence="10" type="ORF">TSOC_003226</name>
</gene>
<feature type="binding site" evidence="6">
    <location>
        <position position="158"/>
    </location>
    <ligand>
        <name>ATP</name>
        <dbReference type="ChEBI" id="CHEBI:30616"/>
    </ligand>
</feature>
<name>A0A2J8AC54_9CHLO</name>
<dbReference type="Gene3D" id="1.10.510.10">
    <property type="entry name" value="Transferase(Phosphotransferase) domain 1"/>
    <property type="match status" value="1"/>
</dbReference>
<keyword evidence="2" id="KW-0808">Transferase</keyword>
<dbReference type="PROSITE" id="PS51285">
    <property type="entry name" value="AGC_KINASE_CTER"/>
    <property type="match status" value="1"/>
</dbReference>
<dbReference type="Proteomes" id="UP000236333">
    <property type="component" value="Unassembled WGS sequence"/>
</dbReference>
<evidence type="ECO:0000256" key="1">
    <source>
        <dbReference type="ARBA" id="ARBA00022527"/>
    </source>
</evidence>
<evidence type="ECO:0000256" key="6">
    <source>
        <dbReference type="PROSITE-ProRule" id="PRU10141"/>
    </source>
</evidence>
<dbReference type="Pfam" id="PF00069">
    <property type="entry name" value="Pkinase"/>
    <property type="match status" value="1"/>
</dbReference>